<dbReference type="PANTHER" id="PTHR11067">
    <property type="entry name" value="INOSINE TRIPHOSPHATE PYROPHOSPHATASE/HAM1 PROTEIN"/>
    <property type="match status" value="1"/>
</dbReference>
<keyword evidence="13" id="KW-1185">Reference proteome</keyword>
<feature type="binding site" evidence="10">
    <location>
        <begin position="183"/>
        <end position="184"/>
    </location>
    <ligand>
        <name>substrate</name>
    </ligand>
</feature>
<dbReference type="GO" id="GO:0036222">
    <property type="term" value="F:XTP diphosphatase activity"/>
    <property type="evidence" value="ECO:0007669"/>
    <property type="project" value="UniProtKB-UniRule"/>
</dbReference>
<feature type="binding site" evidence="10">
    <location>
        <position position="42"/>
    </location>
    <ligand>
        <name>Mg(2+)</name>
        <dbReference type="ChEBI" id="CHEBI:18420"/>
    </ligand>
</feature>
<dbReference type="GO" id="GO:0009146">
    <property type="term" value="P:purine nucleoside triphosphate catabolic process"/>
    <property type="evidence" value="ECO:0007669"/>
    <property type="project" value="UniProtKB-UniRule"/>
</dbReference>
<dbReference type="Pfam" id="PF01725">
    <property type="entry name" value="Ham1p_like"/>
    <property type="match status" value="1"/>
</dbReference>
<sequence length="199" mass="22242">MMKKLLISTGNQDKIIEIRDKYQDLDYEIISPNKLGLNLDVEETGSTLEENALLKARAGAEVSNLLTLADDTGLEVDALDGRPGIYSARFAGAEATYEDNNQKLLKLLKNYSEEERTACFVTVVAVVDPVSGREETVRGICCGRIISEFRGDNGFGYDPIFYLPEKGKTFAELSTEEKNRISHRANALKKMKKILDNWN</sequence>
<evidence type="ECO:0000256" key="3">
    <source>
        <dbReference type="ARBA" id="ARBA00022723"/>
    </source>
</evidence>
<dbReference type="InterPro" id="IPR029001">
    <property type="entry name" value="ITPase-like_fam"/>
</dbReference>
<dbReference type="GO" id="GO:0017111">
    <property type="term" value="F:ribonucleoside triphosphate phosphatase activity"/>
    <property type="evidence" value="ECO:0007669"/>
    <property type="project" value="InterPro"/>
</dbReference>
<keyword evidence="3 10" id="KW-0479">Metal-binding</keyword>
<feature type="binding site" evidence="10">
    <location>
        <position position="178"/>
    </location>
    <ligand>
        <name>substrate</name>
    </ligand>
</feature>
<dbReference type="GO" id="GO:0036220">
    <property type="term" value="F:ITP diphosphatase activity"/>
    <property type="evidence" value="ECO:0007669"/>
    <property type="project" value="UniProtKB-UniRule"/>
</dbReference>
<evidence type="ECO:0000256" key="10">
    <source>
        <dbReference type="HAMAP-Rule" id="MF_01405"/>
    </source>
</evidence>
<dbReference type="PANTHER" id="PTHR11067:SF9">
    <property type="entry name" value="INOSINE TRIPHOSPHATE PYROPHOSPHATASE"/>
    <property type="match status" value="1"/>
</dbReference>
<keyword evidence="7 10" id="KW-0546">Nucleotide metabolism</keyword>
<evidence type="ECO:0000256" key="6">
    <source>
        <dbReference type="ARBA" id="ARBA00022842"/>
    </source>
</evidence>
<dbReference type="HAMAP" id="MF_01405">
    <property type="entry name" value="Non_canon_purine_NTPase"/>
    <property type="match status" value="1"/>
</dbReference>
<comment type="catalytic activity">
    <reaction evidence="10">
        <text>ITP + H2O = IMP + diphosphate + H(+)</text>
        <dbReference type="Rhea" id="RHEA:29399"/>
        <dbReference type="ChEBI" id="CHEBI:15377"/>
        <dbReference type="ChEBI" id="CHEBI:15378"/>
        <dbReference type="ChEBI" id="CHEBI:33019"/>
        <dbReference type="ChEBI" id="CHEBI:58053"/>
        <dbReference type="ChEBI" id="CHEBI:61402"/>
        <dbReference type="EC" id="3.6.1.66"/>
    </reaction>
</comment>
<comment type="cofactor">
    <cofactor evidence="10">
        <name>Mg(2+)</name>
        <dbReference type="ChEBI" id="CHEBI:18420"/>
    </cofactor>
    <text evidence="10">Binds 1 Mg(2+) ion per subunit.</text>
</comment>
<feature type="binding site" evidence="10">
    <location>
        <begin position="155"/>
        <end position="158"/>
    </location>
    <ligand>
        <name>substrate</name>
    </ligand>
</feature>
<dbReference type="Proteomes" id="UP000621436">
    <property type="component" value="Unassembled WGS sequence"/>
</dbReference>
<feature type="binding site" evidence="10">
    <location>
        <begin position="9"/>
        <end position="14"/>
    </location>
    <ligand>
        <name>substrate</name>
    </ligand>
</feature>
<dbReference type="EMBL" id="JADPIE010000001">
    <property type="protein sequence ID" value="MBF8435801.1"/>
    <property type="molecule type" value="Genomic_DNA"/>
</dbReference>
<dbReference type="AlphaFoldDB" id="A0A931AQ71"/>
<dbReference type="GO" id="GO:0000166">
    <property type="term" value="F:nucleotide binding"/>
    <property type="evidence" value="ECO:0007669"/>
    <property type="project" value="UniProtKB-KW"/>
</dbReference>
<keyword evidence="5 10" id="KW-0378">Hydrolase</keyword>
<name>A0A931AQ71_9FIRM</name>
<feature type="binding site" evidence="10">
    <location>
        <position position="71"/>
    </location>
    <ligand>
        <name>Mg(2+)</name>
        <dbReference type="ChEBI" id="CHEBI:18420"/>
    </ligand>
</feature>
<dbReference type="GO" id="GO:0005829">
    <property type="term" value="C:cytosol"/>
    <property type="evidence" value="ECO:0007669"/>
    <property type="project" value="TreeGrafter"/>
</dbReference>
<dbReference type="NCBIfam" id="TIGR00042">
    <property type="entry name" value="RdgB/HAM1 family non-canonical purine NTP pyrophosphatase"/>
    <property type="match status" value="1"/>
</dbReference>
<evidence type="ECO:0000256" key="4">
    <source>
        <dbReference type="ARBA" id="ARBA00022741"/>
    </source>
</evidence>
<dbReference type="InterPro" id="IPR020922">
    <property type="entry name" value="dITP/XTP_pyrophosphatase"/>
</dbReference>
<dbReference type="GO" id="GO:0035870">
    <property type="term" value="F:dITP diphosphatase activity"/>
    <property type="evidence" value="ECO:0007669"/>
    <property type="project" value="UniProtKB-UniRule"/>
</dbReference>
<evidence type="ECO:0000256" key="9">
    <source>
        <dbReference type="ARBA" id="ARBA00052017"/>
    </source>
</evidence>
<keyword evidence="4 10" id="KW-0547">Nucleotide-binding</keyword>
<comment type="subunit">
    <text evidence="2 10">Homodimer.</text>
</comment>
<keyword evidence="6 10" id="KW-0460">Magnesium</keyword>
<comment type="catalytic activity">
    <reaction evidence="9 10">
        <text>XTP + H2O = XMP + diphosphate + H(+)</text>
        <dbReference type="Rhea" id="RHEA:28610"/>
        <dbReference type="ChEBI" id="CHEBI:15377"/>
        <dbReference type="ChEBI" id="CHEBI:15378"/>
        <dbReference type="ChEBI" id="CHEBI:33019"/>
        <dbReference type="ChEBI" id="CHEBI:57464"/>
        <dbReference type="ChEBI" id="CHEBI:61314"/>
        <dbReference type="EC" id="3.6.1.66"/>
    </reaction>
</comment>
<feature type="active site" description="Proton acceptor" evidence="10">
    <location>
        <position position="71"/>
    </location>
</feature>
<organism evidence="12 13">
    <name type="scientific">Halonatronomonas betaini</name>
    <dbReference type="NCBI Taxonomy" id="2778430"/>
    <lineage>
        <taxon>Bacteria</taxon>
        <taxon>Bacillati</taxon>
        <taxon>Bacillota</taxon>
        <taxon>Clostridia</taxon>
        <taxon>Halanaerobiales</taxon>
        <taxon>Halarsenatibacteraceae</taxon>
        <taxon>Halonatronomonas</taxon>
    </lineage>
</organism>
<dbReference type="InterPro" id="IPR002637">
    <property type="entry name" value="RdgB/HAM1"/>
</dbReference>
<evidence type="ECO:0000256" key="5">
    <source>
        <dbReference type="ARBA" id="ARBA00022801"/>
    </source>
</evidence>
<dbReference type="FunFam" id="3.90.950.10:FF:000001">
    <property type="entry name" value="dITP/XTP pyrophosphatase"/>
    <property type="match status" value="1"/>
</dbReference>
<dbReference type="CDD" id="cd00515">
    <property type="entry name" value="HAM1"/>
    <property type="match status" value="1"/>
</dbReference>
<evidence type="ECO:0000313" key="13">
    <source>
        <dbReference type="Proteomes" id="UP000621436"/>
    </source>
</evidence>
<dbReference type="GO" id="GO:0009117">
    <property type="term" value="P:nucleotide metabolic process"/>
    <property type="evidence" value="ECO:0007669"/>
    <property type="project" value="UniProtKB-KW"/>
</dbReference>
<evidence type="ECO:0000256" key="2">
    <source>
        <dbReference type="ARBA" id="ARBA00011738"/>
    </source>
</evidence>
<gene>
    <name evidence="12" type="ORF">I0Q91_01795</name>
</gene>
<accession>A0A931AQ71</accession>
<comment type="catalytic activity">
    <reaction evidence="8 10">
        <text>dITP + H2O = dIMP + diphosphate + H(+)</text>
        <dbReference type="Rhea" id="RHEA:28342"/>
        <dbReference type="ChEBI" id="CHEBI:15377"/>
        <dbReference type="ChEBI" id="CHEBI:15378"/>
        <dbReference type="ChEBI" id="CHEBI:33019"/>
        <dbReference type="ChEBI" id="CHEBI:61194"/>
        <dbReference type="ChEBI" id="CHEBI:61382"/>
        <dbReference type="EC" id="3.6.1.66"/>
    </reaction>
</comment>
<dbReference type="Gene3D" id="3.90.950.10">
    <property type="match status" value="1"/>
</dbReference>
<evidence type="ECO:0000313" key="12">
    <source>
        <dbReference type="EMBL" id="MBF8435801.1"/>
    </source>
</evidence>
<proteinExistence type="inferred from homology"/>
<feature type="binding site" evidence="10">
    <location>
        <position position="72"/>
    </location>
    <ligand>
        <name>substrate</name>
    </ligand>
</feature>
<dbReference type="GO" id="GO:0046872">
    <property type="term" value="F:metal ion binding"/>
    <property type="evidence" value="ECO:0007669"/>
    <property type="project" value="UniProtKB-KW"/>
</dbReference>
<evidence type="ECO:0000256" key="8">
    <source>
        <dbReference type="ARBA" id="ARBA00051875"/>
    </source>
</evidence>
<evidence type="ECO:0000256" key="1">
    <source>
        <dbReference type="ARBA" id="ARBA00008023"/>
    </source>
</evidence>
<comment type="function">
    <text evidence="10">Pyrophosphatase that catalyzes the hydrolysis of nucleoside triphosphates to their monophosphate derivatives, with a high preference for the non-canonical purine nucleotides XTP (xanthosine triphosphate), dITP (deoxyinosine triphosphate) and ITP. Seems to function as a house-cleaning enzyme that removes non-canonical purine nucleotides from the nucleotide pool, thus preventing their incorporation into DNA/RNA and avoiding chromosomal lesions.</text>
</comment>
<reference evidence="12" key="1">
    <citation type="submission" date="2020-11" db="EMBL/GenBank/DDBJ databases">
        <title>Halonatronomonas betainensis gen. nov., sp. nov. a novel haloalkaliphilic representative of the family Halanaerobiacae capable of betaine degradation.</title>
        <authorList>
            <person name="Boltyanskaya Y."/>
            <person name="Kevbrin V."/>
            <person name="Detkova E."/>
            <person name="Grouzdev D.S."/>
            <person name="Koziaeva V."/>
            <person name="Zhilina T."/>
        </authorList>
    </citation>
    <scope>NUCLEOTIDE SEQUENCE</scope>
    <source>
        <strain evidence="12">Z-7014</strain>
    </source>
</reference>
<comment type="similarity">
    <text evidence="1 10 11">Belongs to the HAM1 NTPase family.</text>
</comment>
<comment type="caution">
    <text evidence="12">The sequence shown here is derived from an EMBL/GenBank/DDBJ whole genome shotgun (WGS) entry which is preliminary data.</text>
</comment>
<evidence type="ECO:0000256" key="11">
    <source>
        <dbReference type="RuleBase" id="RU003781"/>
    </source>
</evidence>
<evidence type="ECO:0000256" key="7">
    <source>
        <dbReference type="ARBA" id="ARBA00023080"/>
    </source>
</evidence>
<dbReference type="SUPFAM" id="SSF52972">
    <property type="entry name" value="ITPase-like"/>
    <property type="match status" value="1"/>
</dbReference>
<dbReference type="NCBIfam" id="NF011397">
    <property type="entry name" value="PRK14822.1"/>
    <property type="match status" value="1"/>
</dbReference>
<protein>
    <recommendedName>
        <fullName evidence="10">dITP/XTP pyrophosphatase</fullName>
        <ecNumber evidence="10">3.6.1.66</ecNumber>
    </recommendedName>
    <alternativeName>
        <fullName evidence="10">Non-canonical purine NTP pyrophosphatase</fullName>
    </alternativeName>
    <alternativeName>
        <fullName evidence="10">Non-standard purine NTP pyrophosphatase</fullName>
    </alternativeName>
    <alternativeName>
        <fullName evidence="10">Nucleoside-triphosphate diphosphatase</fullName>
    </alternativeName>
    <alternativeName>
        <fullName evidence="10">Nucleoside-triphosphate pyrophosphatase</fullName>
        <shortName evidence="10">NTPase</shortName>
    </alternativeName>
</protein>
<dbReference type="EC" id="3.6.1.66" evidence="10"/>
<dbReference type="RefSeq" id="WP_345790919.1">
    <property type="nucleotide sequence ID" value="NZ_JADPIE010000001.1"/>
</dbReference>